<dbReference type="GO" id="GO:0003964">
    <property type="term" value="F:RNA-directed DNA polymerase activity"/>
    <property type="evidence" value="ECO:0007669"/>
    <property type="project" value="UniProtKB-EC"/>
</dbReference>
<gene>
    <name evidence="3" type="ORF">MEUPH1_LOCUS16155</name>
</gene>
<proteinExistence type="predicted"/>
<dbReference type="Pfam" id="PF00665">
    <property type="entry name" value="rve"/>
    <property type="match status" value="1"/>
</dbReference>
<dbReference type="EMBL" id="CARXXK010000003">
    <property type="protein sequence ID" value="CAI6360910.1"/>
    <property type="molecule type" value="Genomic_DNA"/>
</dbReference>
<dbReference type="InterPro" id="IPR050951">
    <property type="entry name" value="Retrovirus_Pol_polyprotein"/>
</dbReference>
<evidence type="ECO:0000256" key="1">
    <source>
        <dbReference type="ARBA" id="ARBA00012493"/>
    </source>
</evidence>
<name>A0AAV0WYC5_9HEMI</name>
<dbReference type="InterPro" id="IPR041588">
    <property type="entry name" value="Integrase_H2C2"/>
</dbReference>
<comment type="caution">
    <text evidence="3">The sequence shown here is derived from an EMBL/GenBank/DDBJ whole genome shotgun (WGS) entry which is preliminary data.</text>
</comment>
<evidence type="ECO:0000313" key="3">
    <source>
        <dbReference type="EMBL" id="CAI6360910.1"/>
    </source>
</evidence>
<dbReference type="GO" id="GO:0015074">
    <property type="term" value="P:DNA integration"/>
    <property type="evidence" value="ECO:0007669"/>
    <property type="project" value="InterPro"/>
</dbReference>
<dbReference type="PROSITE" id="PS50994">
    <property type="entry name" value="INTEGRASE"/>
    <property type="match status" value="1"/>
</dbReference>
<accession>A0AAV0WYC5</accession>
<dbReference type="EC" id="2.7.7.49" evidence="1"/>
<dbReference type="AlphaFoldDB" id="A0AAV0WYC5"/>
<dbReference type="InterPro" id="IPR036397">
    <property type="entry name" value="RNaseH_sf"/>
</dbReference>
<reference evidence="3 4" key="1">
    <citation type="submission" date="2023-01" db="EMBL/GenBank/DDBJ databases">
        <authorList>
            <person name="Whitehead M."/>
        </authorList>
    </citation>
    <scope>NUCLEOTIDE SEQUENCE [LARGE SCALE GENOMIC DNA]</scope>
</reference>
<dbReference type="Gene3D" id="3.30.420.10">
    <property type="entry name" value="Ribonuclease H-like superfamily/Ribonuclease H"/>
    <property type="match status" value="1"/>
</dbReference>
<dbReference type="PANTHER" id="PTHR37984">
    <property type="entry name" value="PROTEIN CBG26694"/>
    <property type="match status" value="1"/>
</dbReference>
<keyword evidence="4" id="KW-1185">Reference proteome</keyword>
<dbReference type="InterPro" id="IPR001584">
    <property type="entry name" value="Integrase_cat-core"/>
</dbReference>
<dbReference type="PANTHER" id="PTHR37984:SF5">
    <property type="entry name" value="PROTEIN NYNRIN-LIKE"/>
    <property type="match status" value="1"/>
</dbReference>
<dbReference type="InterPro" id="IPR012337">
    <property type="entry name" value="RNaseH-like_sf"/>
</dbReference>
<protein>
    <recommendedName>
        <fullName evidence="1">RNA-directed DNA polymerase</fullName>
        <ecNumber evidence="1">2.7.7.49</ecNumber>
    </recommendedName>
</protein>
<dbReference type="SUPFAM" id="SSF53098">
    <property type="entry name" value="Ribonuclease H-like"/>
    <property type="match status" value="1"/>
</dbReference>
<dbReference type="Gene3D" id="1.10.340.70">
    <property type="match status" value="1"/>
</dbReference>
<sequence length="418" mass="47622">MEKFNVDLNDLLEKKGSNTSFLKKLKYDQLISHIIQLKNNSKKKEPNDYNLLKKYDVLNVANVNKLIVPVSENNEIKYYVHDEEVIDIIHDVHLSIGHGGRNRMEHEINTKYKNITRDIIMLYLNSCESCQKKGSTAKKGLVVKPIISSKMNSRCQIDLIDMQAQSDGEYKFILVYQDHLTKYVLLRPLKHKRAENVAYVLLDIFTTFGAPSILQSDNGREFANKVVTEICAIWPELKIVHGKPRHSQSQGSVERANQDIENMLATWLTDNCTKKWSEGLKFIQFMKNRALHSGIKCSPYEAMFGTKAKIGLKSTLLPINIISNLRTEEDLETALNSISTTSLYTLLVICKERFLKVDDVPQTKISLRETARTFSNLSGQGYDRCTCAQKCKTRKCKCKAAERLCTSKCHGSSACDNK</sequence>
<dbReference type="Pfam" id="PF17921">
    <property type="entry name" value="Integrase_H2C2"/>
    <property type="match status" value="1"/>
</dbReference>
<evidence type="ECO:0000313" key="4">
    <source>
        <dbReference type="Proteomes" id="UP001160148"/>
    </source>
</evidence>
<evidence type="ECO:0000259" key="2">
    <source>
        <dbReference type="PROSITE" id="PS50994"/>
    </source>
</evidence>
<dbReference type="GO" id="GO:0003676">
    <property type="term" value="F:nucleic acid binding"/>
    <property type="evidence" value="ECO:0007669"/>
    <property type="project" value="InterPro"/>
</dbReference>
<dbReference type="Proteomes" id="UP001160148">
    <property type="component" value="Unassembled WGS sequence"/>
</dbReference>
<organism evidence="3 4">
    <name type="scientific">Macrosiphum euphorbiae</name>
    <name type="common">potato aphid</name>
    <dbReference type="NCBI Taxonomy" id="13131"/>
    <lineage>
        <taxon>Eukaryota</taxon>
        <taxon>Metazoa</taxon>
        <taxon>Ecdysozoa</taxon>
        <taxon>Arthropoda</taxon>
        <taxon>Hexapoda</taxon>
        <taxon>Insecta</taxon>
        <taxon>Pterygota</taxon>
        <taxon>Neoptera</taxon>
        <taxon>Paraneoptera</taxon>
        <taxon>Hemiptera</taxon>
        <taxon>Sternorrhyncha</taxon>
        <taxon>Aphidomorpha</taxon>
        <taxon>Aphidoidea</taxon>
        <taxon>Aphididae</taxon>
        <taxon>Macrosiphini</taxon>
        <taxon>Macrosiphum</taxon>
    </lineage>
</organism>
<feature type="domain" description="Integrase catalytic" evidence="2">
    <location>
        <begin position="141"/>
        <end position="307"/>
    </location>
</feature>